<evidence type="ECO:0000313" key="5">
    <source>
        <dbReference type="Proteomes" id="UP000192520"/>
    </source>
</evidence>
<keyword evidence="1" id="KW-0812">Transmembrane</keyword>
<dbReference type="EMBL" id="MZGJ01000005">
    <property type="protein sequence ID" value="OQX51322.1"/>
    <property type="molecule type" value="Genomic_DNA"/>
</dbReference>
<feature type="transmembrane region" description="Helical" evidence="1">
    <location>
        <begin position="493"/>
        <end position="512"/>
    </location>
</feature>
<evidence type="ECO:0000259" key="2">
    <source>
        <dbReference type="Pfam" id="PF09822"/>
    </source>
</evidence>
<dbReference type="InterPro" id="IPR055396">
    <property type="entry name" value="DUF7088"/>
</dbReference>
<evidence type="ECO:0000256" key="1">
    <source>
        <dbReference type="SAM" id="Phobius"/>
    </source>
</evidence>
<dbReference type="Pfam" id="PF09822">
    <property type="entry name" value="ABC_transp_aux"/>
    <property type="match status" value="1"/>
</dbReference>
<proteinExistence type="predicted"/>
<gene>
    <name evidence="4" type="ORF">B5M47_01290</name>
</gene>
<reference evidence="5" key="1">
    <citation type="submission" date="2017-03" db="EMBL/GenBank/DDBJ databases">
        <title>Novel pathways for hydrocarbon cycling and metabolic interdependencies in hydrothermal sediment communities.</title>
        <authorList>
            <person name="Dombrowski N."/>
            <person name="Seitz K."/>
            <person name="Teske A."/>
            <person name="Baker B."/>
        </authorList>
    </citation>
    <scope>NUCLEOTIDE SEQUENCE [LARGE SCALE GENOMIC DNA]</scope>
</reference>
<keyword evidence="1" id="KW-1133">Transmembrane helix</keyword>
<evidence type="ECO:0000313" key="4">
    <source>
        <dbReference type="EMBL" id="OQX51322.1"/>
    </source>
</evidence>
<feature type="transmembrane region" description="Helical" evidence="1">
    <location>
        <begin position="14"/>
        <end position="36"/>
    </location>
</feature>
<accession>A0A1W9NZ96</accession>
<evidence type="ECO:0000259" key="3">
    <source>
        <dbReference type="Pfam" id="PF23357"/>
    </source>
</evidence>
<sequence>MRRLKVFVQQFNEVANVALVIGVVITLNYILTLFPLRLDLTANKRFSLSPASKDIVRNIDDLVTIKVFASKKLPARFSPVYQQVKDLLWEYQNAARNKVKVQYFDPGTNAEAMQTANSLGIYPVQFSDIQSEKLEVVQGYFGLAVLYADKNETISFIQDTGNLEYQISLAIANLTRPEKPKVVFISGHEEKTLSNGLSSVSRALQKQYQMQDVDLTSGDDLPDGTSVLIIAGPQKDFSDQERYLVDQFLMQNKAVFFLIDGVKVEQGLQAVKAQSNVFNWLKSYGVSVNHNLVLDASNEIASFNTGQSSFFVSYPFWPRITSAGLSSNSVITRQLETAVFPWVSSLNVEKDKFPDGVEFTDLVKSSPRSWVQSDAYNLDPTQRFKVPDDASEKILIALIEGEIKSAFARDSLPEEVDAEGYKEQAESAKLFVAGDADFISDRFIQGDENNFYLFANMLDYAASESALSSIRAKGQTFRPLRAVSDPLKLQIKYANILGPALGLILFGVVWMYKRSKVE</sequence>
<dbReference type="Proteomes" id="UP000192520">
    <property type="component" value="Unassembled WGS sequence"/>
</dbReference>
<feature type="domain" description="DUF7088" evidence="3">
    <location>
        <begin position="42"/>
        <end position="145"/>
    </location>
</feature>
<keyword evidence="1" id="KW-0472">Membrane</keyword>
<dbReference type="STRING" id="1968527.B5M47_01290"/>
<dbReference type="Pfam" id="PF23357">
    <property type="entry name" value="DUF7088"/>
    <property type="match status" value="1"/>
</dbReference>
<organism evidence="4 5">
    <name type="scientific">candidate division CPR3 bacterium 4484_211</name>
    <dbReference type="NCBI Taxonomy" id="1968527"/>
    <lineage>
        <taxon>Bacteria</taxon>
        <taxon>Bacteria division CPR3</taxon>
    </lineage>
</organism>
<comment type="caution">
    <text evidence="4">The sequence shown here is derived from an EMBL/GenBank/DDBJ whole genome shotgun (WGS) entry which is preliminary data.</text>
</comment>
<protein>
    <submittedName>
        <fullName evidence="4">Uncharacterized protein</fullName>
    </submittedName>
</protein>
<feature type="domain" description="ABC-type uncharacterised transport system" evidence="2">
    <location>
        <begin position="179"/>
        <end position="457"/>
    </location>
</feature>
<name>A0A1W9NZ96_UNCC3</name>
<dbReference type="AlphaFoldDB" id="A0A1W9NZ96"/>
<dbReference type="InterPro" id="IPR019196">
    <property type="entry name" value="ABC_transp_unknown"/>
</dbReference>